<comment type="subcellular location">
    <subcellularLocation>
        <location evidence="1">Cytoplasm</location>
    </subcellularLocation>
</comment>
<keyword evidence="4" id="KW-0963">Cytoplasm</keyword>
<proteinExistence type="inferred from homology"/>
<evidence type="ECO:0000256" key="8">
    <source>
        <dbReference type="ARBA" id="ARBA00022840"/>
    </source>
</evidence>
<dbReference type="PANTHER" id="PTHR45418">
    <property type="entry name" value="CANCER/TESTIS ANTIGEN 55"/>
    <property type="match status" value="1"/>
</dbReference>
<dbReference type="AlphaFoldDB" id="A0A8H6I482"/>
<dbReference type="EC" id="3.6.4.13" evidence="3"/>
<evidence type="ECO:0000313" key="12">
    <source>
        <dbReference type="EMBL" id="KAF6757649.1"/>
    </source>
</evidence>
<evidence type="ECO:0000259" key="11">
    <source>
        <dbReference type="SMART" id="SM00451"/>
    </source>
</evidence>
<evidence type="ECO:0000256" key="5">
    <source>
        <dbReference type="ARBA" id="ARBA00022741"/>
    </source>
</evidence>
<feature type="compositionally biased region" description="Basic and acidic residues" evidence="10">
    <location>
        <begin position="972"/>
        <end position="981"/>
    </location>
</feature>
<feature type="region of interest" description="Disordered" evidence="10">
    <location>
        <begin position="944"/>
        <end position="981"/>
    </location>
</feature>
<dbReference type="InterPro" id="IPR003604">
    <property type="entry name" value="Matrin/U1-like-C_Znf_C2H2"/>
</dbReference>
<dbReference type="SMART" id="SM00451">
    <property type="entry name" value="ZnF_U1"/>
    <property type="match status" value="2"/>
</dbReference>
<dbReference type="InterPro" id="IPR047187">
    <property type="entry name" value="SF1_C_Upf1"/>
</dbReference>
<evidence type="ECO:0000256" key="9">
    <source>
        <dbReference type="ARBA" id="ARBA00047984"/>
    </source>
</evidence>
<gene>
    <name evidence="12" type="ORF">DFP72DRAFT_890241</name>
</gene>
<dbReference type="InterPro" id="IPR027417">
    <property type="entry name" value="P-loop_NTPase"/>
</dbReference>
<dbReference type="CDD" id="cd18808">
    <property type="entry name" value="SF1_C_Upf1"/>
    <property type="match status" value="1"/>
</dbReference>
<dbReference type="GO" id="GO:0005524">
    <property type="term" value="F:ATP binding"/>
    <property type="evidence" value="ECO:0007669"/>
    <property type="project" value="UniProtKB-KW"/>
</dbReference>
<protein>
    <recommendedName>
        <fullName evidence="3">RNA helicase</fullName>
        <ecNumber evidence="3">3.6.4.13</ecNumber>
    </recommendedName>
</protein>
<evidence type="ECO:0000256" key="4">
    <source>
        <dbReference type="ARBA" id="ARBA00022490"/>
    </source>
</evidence>
<dbReference type="InterPro" id="IPR041679">
    <property type="entry name" value="DNA2/NAM7-like_C"/>
</dbReference>
<dbReference type="EMBL" id="JACGCI010000021">
    <property type="protein sequence ID" value="KAF6757649.1"/>
    <property type="molecule type" value="Genomic_DNA"/>
</dbReference>
<keyword evidence="8" id="KW-0067">ATP-binding</keyword>
<organism evidence="12 13">
    <name type="scientific">Ephemerocybe angulata</name>
    <dbReference type="NCBI Taxonomy" id="980116"/>
    <lineage>
        <taxon>Eukaryota</taxon>
        <taxon>Fungi</taxon>
        <taxon>Dikarya</taxon>
        <taxon>Basidiomycota</taxon>
        <taxon>Agaricomycotina</taxon>
        <taxon>Agaricomycetes</taxon>
        <taxon>Agaricomycetidae</taxon>
        <taxon>Agaricales</taxon>
        <taxon>Agaricineae</taxon>
        <taxon>Psathyrellaceae</taxon>
        <taxon>Ephemerocybe</taxon>
    </lineage>
</organism>
<dbReference type="InterPro" id="IPR049080">
    <property type="entry name" value="MOV-10-like_beta-barrel"/>
</dbReference>
<keyword evidence="13" id="KW-1185">Reference proteome</keyword>
<dbReference type="GO" id="GO:0003724">
    <property type="term" value="F:RNA helicase activity"/>
    <property type="evidence" value="ECO:0007669"/>
    <property type="project" value="UniProtKB-EC"/>
</dbReference>
<dbReference type="Proteomes" id="UP000521943">
    <property type="component" value="Unassembled WGS sequence"/>
</dbReference>
<dbReference type="GO" id="GO:0005737">
    <property type="term" value="C:cytoplasm"/>
    <property type="evidence" value="ECO:0007669"/>
    <property type="project" value="UniProtKB-SubCell"/>
</dbReference>
<reference evidence="12 13" key="1">
    <citation type="submission" date="2020-07" db="EMBL/GenBank/DDBJ databases">
        <title>Comparative genomics of pyrophilous fungi reveals a link between fire events and developmental genes.</title>
        <authorList>
            <consortium name="DOE Joint Genome Institute"/>
            <person name="Steindorff A.S."/>
            <person name="Carver A."/>
            <person name="Calhoun S."/>
            <person name="Stillman K."/>
            <person name="Liu H."/>
            <person name="Lipzen A."/>
            <person name="Pangilinan J."/>
            <person name="Labutti K."/>
            <person name="Bruns T.D."/>
            <person name="Grigoriev I.V."/>
        </authorList>
    </citation>
    <scope>NUCLEOTIDE SEQUENCE [LARGE SCALE GENOMIC DNA]</scope>
    <source>
        <strain evidence="12 13">CBS 144469</strain>
    </source>
</reference>
<accession>A0A8H6I482</accession>
<sequence length="981" mass="110569">MKPCRNILASGTCPIPHCRFDHTVLSCEPCGFIAYDPGHFDWHMTTKSHFATVSGRNRSVHCSLCDANMAAKDWDPHVRGRRHRSTATIAGVSPSIEPEEGVAPGTDEYCPICKFFVKPWLWARHTQGPTHLRKEKFLQYRSVLDEAERDKNGICIEGDGEFGIVPPAEAENGLEADIFLKSTEPLGNSVLVAAKLASRQGGRPHNSGFSIVAATYGQRIYLGRHVLVVVAFEQKYIGRYEDRLELVFEDRQLQKQFYITRPLRAIVGDKADHEALKPVAPYVPRQQTNRIPETTVIEGVAPPSYSLPLASIPPNLLAILRNTTSTAKQLEEIKKLFVPTDFNSDTYARFFKNLLWIEEHRSEADLERYDMTDAPLSQWNQYYYLAIPGLAEKRPSVLVGDRILVQASSTPNPGQWFEGHVHVVRQTEVGLRFHYNFDRLAWSEGRRYNVRFKLSRIILRRMHQAMDSAYAEDRVLFPEWKHVPRGLREEDEADREDRLEDEWRTLHCYNPLIKDNTRQADAVNAIIRQPPGTPEFSPAHLAIPPPTSLPSRLAKTLPASQLFRMYAPSRSKAQVPDSLLSYTYEILSGGHLTGVMAFSVPPIVKLKSFRVVVATCVSASMLAGVGVPRGWYTHIIVDEAGQATEPEVFIPVKTLADVYTNVVLSGDPRQLGPIVRSGVARKLGLEKSWLERLMERKCYDVREGHAITVVKLTKNFRSHPAILKLTMNSHLTSTLLPRAAAQRQTDREASSPSFFNIDEVLQVKAYVRDLKDDRRVRTTDSDIGIIAPYHAQCMRLRTALRPVADGVKVGSVEEFQGQERKVIIMSTVRSSKDFVDYDLRHTLGFVANPRRFNVAVTRAQALLVIVGNPHVLGLDPLWRSFLNYIHRNGGWAGPDIPWDPEEPVNTSGDSATQPPRSRYDRSVRRQAEIDMNEFTKRMEEMTLSGTVAAKREEGAVADAPSGEGEDLDLDANIDRPWTRGE</sequence>
<name>A0A8H6I482_9AGAR</name>
<evidence type="ECO:0000256" key="3">
    <source>
        <dbReference type="ARBA" id="ARBA00012552"/>
    </source>
</evidence>
<feature type="compositionally biased region" description="Polar residues" evidence="10">
    <location>
        <begin position="904"/>
        <end position="915"/>
    </location>
</feature>
<evidence type="ECO:0000256" key="7">
    <source>
        <dbReference type="ARBA" id="ARBA00022806"/>
    </source>
</evidence>
<dbReference type="Pfam" id="PF13087">
    <property type="entry name" value="AAA_12"/>
    <property type="match status" value="1"/>
</dbReference>
<dbReference type="Gene3D" id="3.40.50.300">
    <property type="entry name" value="P-loop containing nucleotide triphosphate hydrolases"/>
    <property type="match status" value="2"/>
</dbReference>
<dbReference type="GO" id="GO:0008270">
    <property type="term" value="F:zinc ion binding"/>
    <property type="evidence" value="ECO:0007669"/>
    <property type="project" value="InterPro"/>
</dbReference>
<feature type="domain" description="U1-type" evidence="11">
    <location>
        <begin position="57"/>
        <end position="90"/>
    </location>
</feature>
<evidence type="ECO:0000256" key="6">
    <source>
        <dbReference type="ARBA" id="ARBA00022801"/>
    </source>
</evidence>
<comment type="caution">
    <text evidence="12">The sequence shown here is derived from an EMBL/GenBank/DDBJ whole genome shotgun (WGS) entry which is preliminary data.</text>
</comment>
<dbReference type="PANTHER" id="PTHR45418:SF1">
    <property type="entry name" value="CANCER_TESTIS ANTIGEN 55"/>
    <property type="match status" value="1"/>
</dbReference>
<dbReference type="InterPro" id="IPR041677">
    <property type="entry name" value="DNA2/NAM7_AAA_11"/>
</dbReference>
<dbReference type="GO" id="GO:0016787">
    <property type="term" value="F:hydrolase activity"/>
    <property type="evidence" value="ECO:0007669"/>
    <property type="project" value="UniProtKB-KW"/>
</dbReference>
<comment type="similarity">
    <text evidence="2">Belongs to the DNA2/NAM7 helicase family. SDE3 subfamily.</text>
</comment>
<evidence type="ECO:0000256" key="10">
    <source>
        <dbReference type="SAM" id="MobiDB-lite"/>
    </source>
</evidence>
<dbReference type="GO" id="GO:0003676">
    <property type="term" value="F:nucleic acid binding"/>
    <property type="evidence" value="ECO:0007669"/>
    <property type="project" value="InterPro"/>
</dbReference>
<keyword evidence="6" id="KW-0378">Hydrolase</keyword>
<evidence type="ECO:0000256" key="2">
    <source>
        <dbReference type="ARBA" id="ARBA00005601"/>
    </source>
</evidence>
<evidence type="ECO:0000313" key="13">
    <source>
        <dbReference type="Proteomes" id="UP000521943"/>
    </source>
</evidence>
<dbReference type="SUPFAM" id="SSF52540">
    <property type="entry name" value="P-loop containing nucleoside triphosphate hydrolases"/>
    <property type="match status" value="1"/>
</dbReference>
<keyword evidence="7 12" id="KW-0347">Helicase</keyword>
<dbReference type="Pfam" id="PF21634">
    <property type="entry name" value="MOV-10_beta-barrel"/>
    <property type="match status" value="1"/>
</dbReference>
<keyword evidence="5" id="KW-0547">Nucleotide-binding</keyword>
<dbReference type="OrthoDB" id="6513042at2759"/>
<feature type="region of interest" description="Disordered" evidence="10">
    <location>
        <begin position="896"/>
        <end position="925"/>
    </location>
</feature>
<evidence type="ECO:0000256" key="1">
    <source>
        <dbReference type="ARBA" id="ARBA00004496"/>
    </source>
</evidence>
<comment type="catalytic activity">
    <reaction evidence="9">
        <text>ATP + H2O = ADP + phosphate + H(+)</text>
        <dbReference type="Rhea" id="RHEA:13065"/>
        <dbReference type="ChEBI" id="CHEBI:15377"/>
        <dbReference type="ChEBI" id="CHEBI:15378"/>
        <dbReference type="ChEBI" id="CHEBI:30616"/>
        <dbReference type="ChEBI" id="CHEBI:43474"/>
        <dbReference type="ChEBI" id="CHEBI:456216"/>
        <dbReference type="EC" id="3.6.4.13"/>
    </reaction>
</comment>
<dbReference type="Pfam" id="PF13086">
    <property type="entry name" value="AAA_11"/>
    <property type="match status" value="1"/>
</dbReference>
<feature type="domain" description="U1-type" evidence="11">
    <location>
        <begin position="105"/>
        <end position="138"/>
    </location>
</feature>